<name>A0A2K2FRH7_9CLOT</name>
<dbReference type="EMBL" id="NIOJ01000002">
    <property type="protein sequence ID" value="PNU01378.1"/>
    <property type="molecule type" value="Genomic_DNA"/>
</dbReference>
<accession>A0A2K2FRH7</accession>
<dbReference type="Pfam" id="PF04230">
    <property type="entry name" value="PS_pyruv_trans"/>
    <property type="match status" value="1"/>
</dbReference>
<dbReference type="PANTHER" id="PTHR36836">
    <property type="entry name" value="COLANIC ACID BIOSYNTHESIS PROTEIN WCAK"/>
    <property type="match status" value="1"/>
</dbReference>
<dbReference type="InterPro" id="IPR007345">
    <property type="entry name" value="Polysacch_pyruvyl_Trfase"/>
</dbReference>
<evidence type="ECO:0000313" key="3">
    <source>
        <dbReference type="Proteomes" id="UP000236151"/>
    </source>
</evidence>
<comment type="caution">
    <text evidence="2">The sequence shown here is derived from an EMBL/GenBank/DDBJ whole genome shotgun (WGS) entry which is preliminary data.</text>
</comment>
<organism evidence="2 3">
    <name type="scientific">Clostridium thermosuccinogenes</name>
    <dbReference type="NCBI Taxonomy" id="84032"/>
    <lineage>
        <taxon>Bacteria</taxon>
        <taxon>Bacillati</taxon>
        <taxon>Bacillota</taxon>
        <taxon>Clostridia</taxon>
        <taxon>Eubacteriales</taxon>
        <taxon>Clostridiaceae</taxon>
        <taxon>Clostridium</taxon>
    </lineage>
</organism>
<reference evidence="2 3" key="1">
    <citation type="submission" date="2017-06" db="EMBL/GenBank/DDBJ databases">
        <title>Investigating the central metabolism of Clostridium thermosuccinogenes.</title>
        <authorList>
            <person name="Koendjbiharie J.G."/>
            <person name="van Kranenburg R."/>
        </authorList>
    </citation>
    <scope>NUCLEOTIDE SEQUENCE [LARGE SCALE GENOMIC DNA]</scope>
    <source>
        <strain evidence="2 3">DSM 5806</strain>
    </source>
</reference>
<dbReference type="KEGG" id="cthd:CDO33_04180"/>
<evidence type="ECO:0000313" key="2">
    <source>
        <dbReference type="EMBL" id="PNU01378.1"/>
    </source>
</evidence>
<dbReference type="PANTHER" id="PTHR36836:SF1">
    <property type="entry name" value="COLANIC ACID BIOSYNTHESIS PROTEIN WCAK"/>
    <property type="match status" value="1"/>
</dbReference>
<keyword evidence="3" id="KW-1185">Reference proteome</keyword>
<feature type="domain" description="Polysaccharide pyruvyl transferase" evidence="1">
    <location>
        <begin position="20"/>
        <end position="328"/>
    </location>
</feature>
<dbReference type="Proteomes" id="UP000236151">
    <property type="component" value="Unassembled WGS sequence"/>
</dbReference>
<evidence type="ECO:0000259" key="1">
    <source>
        <dbReference type="Pfam" id="PF04230"/>
    </source>
</evidence>
<sequence>MVESVSKTRILMFGHGGYGNRGCEAIVRSTAKMIADSFEYREIKLASHDFEKDSQSNPAQIDMHIPHNTAIDRYTWPWLKYVFYNRVLKDYEASFEISQREVIDAAASSDICLSVGGDNYCYGEPLHLYALDRAIKRMGKRLVLWGASIEPGSVSERMKEDLGQFDALFARESVTYHELKRLNISKNIFLYPDPAFSMEKEDVPLPAGWKSGKMVGVNLSPLIMNYESRKGMAFASVSKLIDEIIHLTDFNIALIPHVVTEKSSDYAVLKMLYDRYRDSGRLVLVGDGYTAPQLKGLISKCRIFVGARTHSTIAAYSSCVPALVLGYSVKSRGIARDIFGGEQNYVLPVQEMSKPEQLCKAFRYFLKNEHNIRKHLEKVMPAYIKNAGEAAVMLKQVAAGRGRL</sequence>
<protein>
    <recommendedName>
        <fullName evidence="1">Polysaccharide pyruvyl transferase domain-containing protein</fullName>
    </recommendedName>
</protein>
<gene>
    <name evidence="2" type="ORF">CDQ84_01550</name>
</gene>
<proteinExistence type="predicted"/>
<dbReference type="AlphaFoldDB" id="A0A2K2FRH7"/>